<feature type="region of interest" description="Disordered" evidence="1">
    <location>
        <begin position="1"/>
        <end position="114"/>
    </location>
</feature>
<protein>
    <submittedName>
        <fullName evidence="2">Uncharacterized protein</fullName>
    </submittedName>
</protein>
<evidence type="ECO:0000313" key="3">
    <source>
        <dbReference type="Proteomes" id="UP000014074"/>
    </source>
</evidence>
<sequence length="134" mass="14891">MPHLPHPIKHHHEKKANDKPNLDSKDSSNDIEKINTDYKGKLDEVAIKARGQHNENTSGDDSGSGSYTNAAIETVSQYVPALGKMLGKEDTQEESTTAPQTSIPGPPERPDHDLQIEEFVRDQHRSKKPDGQME</sequence>
<dbReference type="AlphaFoldDB" id="R8BDL3"/>
<feature type="compositionally biased region" description="Polar residues" evidence="1">
    <location>
        <begin position="67"/>
        <end position="77"/>
    </location>
</feature>
<keyword evidence="3" id="KW-1185">Reference proteome</keyword>
<dbReference type="Proteomes" id="UP000014074">
    <property type="component" value="Unassembled WGS sequence"/>
</dbReference>
<feature type="compositionally biased region" description="Polar residues" evidence="1">
    <location>
        <begin position="94"/>
        <end position="103"/>
    </location>
</feature>
<feature type="compositionally biased region" description="Basic residues" evidence="1">
    <location>
        <begin position="1"/>
        <end position="14"/>
    </location>
</feature>
<dbReference type="RefSeq" id="XP_007917670.1">
    <property type="nucleotide sequence ID" value="XM_007919479.1"/>
</dbReference>
<evidence type="ECO:0000313" key="2">
    <source>
        <dbReference type="EMBL" id="EON97389.1"/>
    </source>
</evidence>
<feature type="compositionally biased region" description="Basic and acidic residues" evidence="1">
    <location>
        <begin position="15"/>
        <end position="47"/>
    </location>
</feature>
<proteinExistence type="predicted"/>
<accession>R8BDL3</accession>
<dbReference type="OrthoDB" id="3436397at2759"/>
<dbReference type="GeneID" id="19327653"/>
<dbReference type="eggNOG" id="ENOG502T4BH">
    <property type="taxonomic scope" value="Eukaryota"/>
</dbReference>
<organism evidence="2 3">
    <name type="scientific">Phaeoacremonium minimum (strain UCR-PA7)</name>
    <name type="common">Esca disease fungus</name>
    <name type="synonym">Togninia minima</name>
    <dbReference type="NCBI Taxonomy" id="1286976"/>
    <lineage>
        <taxon>Eukaryota</taxon>
        <taxon>Fungi</taxon>
        <taxon>Dikarya</taxon>
        <taxon>Ascomycota</taxon>
        <taxon>Pezizomycotina</taxon>
        <taxon>Sordariomycetes</taxon>
        <taxon>Sordariomycetidae</taxon>
        <taxon>Togniniales</taxon>
        <taxon>Togniniaceae</taxon>
        <taxon>Phaeoacremonium</taxon>
    </lineage>
</organism>
<dbReference type="KEGG" id="tmn:UCRPA7_6944"/>
<name>R8BDL3_PHAM7</name>
<evidence type="ECO:0000256" key="1">
    <source>
        <dbReference type="SAM" id="MobiDB-lite"/>
    </source>
</evidence>
<gene>
    <name evidence="2" type="ORF">UCRPA7_6944</name>
</gene>
<reference evidence="3" key="1">
    <citation type="journal article" date="2013" name="Genome Announc.">
        <title>Draft genome sequence of the ascomycete Phaeoacremonium aleophilum strain UCR-PA7, a causal agent of the esca disease complex in grapevines.</title>
        <authorList>
            <person name="Blanco-Ulate B."/>
            <person name="Rolshausen P."/>
            <person name="Cantu D."/>
        </authorList>
    </citation>
    <scope>NUCLEOTIDE SEQUENCE [LARGE SCALE GENOMIC DNA]</scope>
    <source>
        <strain evidence="3">UCR-PA7</strain>
    </source>
</reference>
<dbReference type="HOGENOM" id="CLU_156750_0_0_1"/>
<dbReference type="EMBL" id="KB933264">
    <property type="protein sequence ID" value="EON97389.1"/>
    <property type="molecule type" value="Genomic_DNA"/>
</dbReference>